<proteinExistence type="predicted"/>
<evidence type="ECO:0000313" key="1">
    <source>
        <dbReference type="EMBL" id="JAH19343.1"/>
    </source>
</evidence>
<reference evidence="1" key="2">
    <citation type="journal article" date="2015" name="Fish Shellfish Immunol.">
        <title>Early steps in the European eel (Anguilla anguilla)-Vibrio vulnificus interaction in the gills: Role of the RtxA13 toxin.</title>
        <authorList>
            <person name="Callol A."/>
            <person name="Pajuelo D."/>
            <person name="Ebbesson L."/>
            <person name="Teles M."/>
            <person name="MacKenzie S."/>
            <person name="Amaro C."/>
        </authorList>
    </citation>
    <scope>NUCLEOTIDE SEQUENCE</scope>
</reference>
<protein>
    <submittedName>
        <fullName evidence="1">Uncharacterized protein</fullName>
    </submittedName>
</protein>
<sequence>MRMTKHTSVTFALFCRTTHCKPFSTL</sequence>
<dbReference type="EMBL" id="GBXM01089234">
    <property type="protein sequence ID" value="JAH19343.1"/>
    <property type="molecule type" value="Transcribed_RNA"/>
</dbReference>
<dbReference type="AlphaFoldDB" id="A0A0E9QTD6"/>
<name>A0A0E9QTD6_ANGAN</name>
<accession>A0A0E9QTD6</accession>
<organism evidence="1">
    <name type="scientific">Anguilla anguilla</name>
    <name type="common">European freshwater eel</name>
    <name type="synonym">Muraena anguilla</name>
    <dbReference type="NCBI Taxonomy" id="7936"/>
    <lineage>
        <taxon>Eukaryota</taxon>
        <taxon>Metazoa</taxon>
        <taxon>Chordata</taxon>
        <taxon>Craniata</taxon>
        <taxon>Vertebrata</taxon>
        <taxon>Euteleostomi</taxon>
        <taxon>Actinopterygii</taxon>
        <taxon>Neopterygii</taxon>
        <taxon>Teleostei</taxon>
        <taxon>Anguilliformes</taxon>
        <taxon>Anguillidae</taxon>
        <taxon>Anguilla</taxon>
    </lineage>
</organism>
<reference evidence="1" key="1">
    <citation type="submission" date="2014-11" db="EMBL/GenBank/DDBJ databases">
        <authorList>
            <person name="Amaro Gonzalez C."/>
        </authorList>
    </citation>
    <scope>NUCLEOTIDE SEQUENCE</scope>
</reference>